<dbReference type="InterPro" id="IPR040256">
    <property type="entry name" value="At4g02000-like"/>
</dbReference>
<dbReference type="AlphaFoldDB" id="A0AAW2REY9"/>
<sequence length="228" mass="25712">MTPTPFLAPPLVPHRAHHPIVPKTLILPRVSLEQEEVSVLSPNVIEGMFHNLTVPTLAVDDKANAKDVQPGQPLVLQRWEPGMILRKHKHTQVPIWIKLRHLPVEFWTSKGLSTVASRVGRPLYPDAITRACTRLDIARVCVMLDISSKLPKHILMADDGSEVPCKVDVKYEWVPPKCKQCLSLGHTAFACLVKKQTVKPPVSVFCSKEEQQARSQCLLKRMFNRPHK</sequence>
<proteinExistence type="predicted"/>
<name>A0AAW2REY9_SESRA</name>
<dbReference type="PANTHER" id="PTHR31286">
    <property type="entry name" value="GLYCINE-RICH CELL WALL STRUCTURAL PROTEIN 1.8-LIKE"/>
    <property type="match status" value="1"/>
</dbReference>
<protein>
    <recommendedName>
        <fullName evidence="2">DUF4283 domain-containing protein</fullName>
    </recommendedName>
</protein>
<reference evidence="1" key="1">
    <citation type="submission" date="2020-06" db="EMBL/GenBank/DDBJ databases">
        <authorList>
            <person name="Li T."/>
            <person name="Hu X."/>
            <person name="Zhang T."/>
            <person name="Song X."/>
            <person name="Zhang H."/>
            <person name="Dai N."/>
            <person name="Sheng W."/>
            <person name="Hou X."/>
            <person name="Wei L."/>
        </authorList>
    </citation>
    <scope>NUCLEOTIDE SEQUENCE</scope>
    <source>
        <strain evidence="1">G02</strain>
        <tissue evidence="1">Leaf</tissue>
    </source>
</reference>
<reference evidence="1" key="2">
    <citation type="journal article" date="2024" name="Plant">
        <title>Genomic evolution and insights into agronomic trait innovations of Sesamum species.</title>
        <authorList>
            <person name="Miao H."/>
            <person name="Wang L."/>
            <person name="Qu L."/>
            <person name="Liu H."/>
            <person name="Sun Y."/>
            <person name="Le M."/>
            <person name="Wang Q."/>
            <person name="Wei S."/>
            <person name="Zheng Y."/>
            <person name="Lin W."/>
            <person name="Duan Y."/>
            <person name="Cao H."/>
            <person name="Xiong S."/>
            <person name="Wang X."/>
            <person name="Wei L."/>
            <person name="Li C."/>
            <person name="Ma Q."/>
            <person name="Ju M."/>
            <person name="Zhao R."/>
            <person name="Li G."/>
            <person name="Mu C."/>
            <person name="Tian Q."/>
            <person name="Mei H."/>
            <person name="Zhang T."/>
            <person name="Gao T."/>
            <person name="Zhang H."/>
        </authorList>
    </citation>
    <scope>NUCLEOTIDE SEQUENCE</scope>
    <source>
        <strain evidence="1">G02</strain>
    </source>
</reference>
<dbReference type="EMBL" id="JACGWJ010000013">
    <property type="protein sequence ID" value="KAL0378737.1"/>
    <property type="molecule type" value="Genomic_DNA"/>
</dbReference>
<gene>
    <name evidence="1" type="ORF">Sradi_3179200</name>
</gene>
<comment type="caution">
    <text evidence="1">The sequence shown here is derived from an EMBL/GenBank/DDBJ whole genome shotgun (WGS) entry which is preliminary data.</text>
</comment>
<organism evidence="1">
    <name type="scientific">Sesamum radiatum</name>
    <name type="common">Black benniseed</name>
    <dbReference type="NCBI Taxonomy" id="300843"/>
    <lineage>
        <taxon>Eukaryota</taxon>
        <taxon>Viridiplantae</taxon>
        <taxon>Streptophyta</taxon>
        <taxon>Embryophyta</taxon>
        <taxon>Tracheophyta</taxon>
        <taxon>Spermatophyta</taxon>
        <taxon>Magnoliopsida</taxon>
        <taxon>eudicotyledons</taxon>
        <taxon>Gunneridae</taxon>
        <taxon>Pentapetalae</taxon>
        <taxon>asterids</taxon>
        <taxon>lamiids</taxon>
        <taxon>Lamiales</taxon>
        <taxon>Pedaliaceae</taxon>
        <taxon>Sesamum</taxon>
    </lineage>
</organism>
<accession>A0AAW2REY9</accession>
<evidence type="ECO:0000313" key="1">
    <source>
        <dbReference type="EMBL" id="KAL0378737.1"/>
    </source>
</evidence>
<dbReference type="PANTHER" id="PTHR31286:SF165">
    <property type="entry name" value="DUF4283 DOMAIN-CONTAINING PROTEIN"/>
    <property type="match status" value="1"/>
</dbReference>
<evidence type="ECO:0008006" key="2">
    <source>
        <dbReference type="Google" id="ProtNLM"/>
    </source>
</evidence>